<evidence type="ECO:0000313" key="3">
    <source>
        <dbReference type="Proteomes" id="UP000034507"/>
    </source>
</evidence>
<dbReference type="Pfam" id="PF13196">
    <property type="entry name" value="DUF4012"/>
    <property type="match status" value="1"/>
</dbReference>
<organism evidence="2 3">
    <name type="scientific">candidate division WWE3 bacterium GW2011_GWC1_41_7</name>
    <dbReference type="NCBI Taxonomy" id="1619119"/>
    <lineage>
        <taxon>Bacteria</taxon>
        <taxon>Katanobacteria</taxon>
    </lineage>
</organism>
<protein>
    <recommendedName>
        <fullName evidence="4">DUF4012 domain-containing protein</fullName>
    </recommendedName>
</protein>
<gene>
    <name evidence="2" type="ORF">UU77_C0008G0006</name>
</gene>
<comment type="caution">
    <text evidence="2">The sequence shown here is derived from an EMBL/GenBank/DDBJ whole genome shotgun (WGS) entry which is preliminary data.</text>
</comment>
<evidence type="ECO:0000256" key="1">
    <source>
        <dbReference type="SAM" id="Phobius"/>
    </source>
</evidence>
<sequence length="654" mass="73342">MSNTIFWKPNSKIKRTSQGTINLNGGAAALKRNRTKFSFRNMSKRGKIVAGTLGVFGLLIVLFVVIPGLALLKNVLVLKNDVAVLRNTLQERDVIKMEAALDKTEKDLADFRIARNRSFGWSKNFPVTGAYYNDSEHFINAGIYALEAARETVVLIQPFADAAGLKVTPNEEVKDTGLAEAFASWVAVMPQVAQDMDPVLEKLDKVGEELQPVNPNRYPKSIRGTPVRGTIILAQTSLSKVKDYGPDIKKALTIIPGLLGVGTGERRYMIIMQNDKEIRATGGFWTNYATFKINNALLSSDFSSKDMYSIDLTLDLIDATHTFPKAPDAYVKYLKVERMYARDANISPDYPTAIEQFMYFYKLAMPLAPAEIKPVDGIIAIDTQVIKELMEVTGPVTVNGVTYTSENVVLELEKIASLALREQVGRKKVLGDLMESMLINVFESDKSLWSQLIEKGVDLASRKHIIGYMFDPEAQALMEEYNLAGRITDPVEGDYSYVVSTNLGGDKTNWFVHKEIEHEFTKEGGRWVDTVKIKYSYPQPSSEYAPFAKRFRDWVRVYAPLNSQLISITGSDDEGITDQERNKTYFTGYIELVPSETREMVLKYYVPDSVVKNGTYNLYLQKQPGTNGEIHKVTVNGKTETIELSKDTKYSTKL</sequence>
<dbReference type="AlphaFoldDB" id="A0A0G0X7S7"/>
<reference evidence="2 3" key="1">
    <citation type="journal article" date="2015" name="Nature">
        <title>rRNA introns, odd ribosomes, and small enigmatic genomes across a large radiation of phyla.</title>
        <authorList>
            <person name="Brown C.T."/>
            <person name="Hug L.A."/>
            <person name="Thomas B.C."/>
            <person name="Sharon I."/>
            <person name="Castelle C.J."/>
            <person name="Singh A."/>
            <person name="Wilkins M.J."/>
            <person name="Williams K.H."/>
            <person name="Banfield J.F."/>
        </authorList>
    </citation>
    <scope>NUCLEOTIDE SEQUENCE [LARGE SCALE GENOMIC DNA]</scope>
</reference>
<accession>A0A0G0X7S7</accession>
<dbReference type="InterPro" id="IPR025101">
    <property type="entry name" value="DUF4012"/>
</dbReference>
<evidence type="ECO:0000313" key="2">
    <source>
        <dbReference type="EMBL" id="KKS21089.1"/>
    </source>
</evidence>
<keyword evidence="1" id="KW-0472">Membrane</keyword>
<keyword evidence="1" id="KW-1133">Transmembrane helix</keyword>
<dbReference type="EMBL" id="LCBX01000008">
    <property type="protein sequence ID" value="KKS21089.1"/>
    <property type="molecule type" value="Genomic_DNA"/>
</dbReference>
<feature type="transmembrane region" description="Helical" evidence="1">
    <location>
        <begin position="48"/>
        <end position="72"/>
    </location>
</feature>
<name>A0A0G0X7S7_UNCKA</name>
<proteinExistence type="predicted"/>
<evidence type="ECO:0008006" key="4">
    <source>
        <dbReference type="Google" id="ProtNLM"/>
    </source>
</evidence>
<dbReference type="Proteomes" id="UP000034507">
    <property type="component" value="Unassembled WGS sequence"/>
</dbReference>
<keyword evidence="1" id="KW-0812">Transmembrane</keyword>